<gene>
    <name evidence="2" type="ORF">ENI13_00545</name>
</gene>
<sequence length="62" mass="7488">MAKSGRRTKSLKPKKGYGHREHIFKKGRRQNHRFKRTRSIAYKEKLTKIREEEIKKEIAKHG</sequence>
<evidence type="ECO:0000313" key="2">
    <source>
        <dbReference type="EMBL" id="HEB13450.1"/>
    </source>
</evidence>
<accession>A0A7C1NJL4</accession>
<dbReference type="Proteomes" id="UP000885695">
    <property type="component" value="Unassembled WGS sequence"/>
</dbReference>
<comment type="caution">
    <text evidence="2">The sequence shown here is derived from an EMBL/GenBank/DDBJ whole genome shotgun (WGS) entry which is preliminary data.</text>
</comment>
<protein>
    <submittedName>
        <fullName evidence="2">Uncharacterized protein</fullName>
    </submittedName>
</protein>
<evidence type="ECO:0000256" key="1">
    <source>
        <dbReference type="SAM" id="MobiDB-lite"/>
    </source>
</evidence>
<dbReference type="EMBL" id="DRHL01000025">
    <property type="protein sequence ID" value="HEB13450.1"/>
    <property type="molecule type" value="Genomic_DNA"/>
</dbReference>
<organism evidence="2">
    <name type="scientific">candidate division CPR3 bacterium</name>
    <dbReference type="NCBI Taxonomy" id="2268181"/>
    <lineage>
        <taxon>Bacteria</taxon>
        <taxon>Bacteria division CPR3</taxon>
    </lineage>
</organism>
<reference evidence="2" key="1">
    <citation type="journal article" date="2020" name="mSystems">
        <title>Genome- and Community-Level Interaction Insights into Carbon Utilization and Element Cycling Functions of Hydrothermarchaeota in Hydrothermal Sediment.</title>
        <authorList>
            <person name="Zhou Z."/>
            <person name="Liu Y."/>
            <person name="Xu W."/>
            <person name="Pan J."/>
            <person name="Luo Z.H."/>
            <person name="Li M."/>
        </authorList>
    </citation>
    <scope>NUCLEOTIDE SEQUENCE [LARGE SCALE GENOMIC DNA]</scope>
    <source>
        <strain evidence="2">HyVt-369</strain>
    </source>
</reference>
<feature type="region of interest" description="Disordered" evidence="1">
    <location>
        <begin position="1"/>
        <end position="30"/>
    </location>
</feature>
<dbReference type="AlphaFoldDB" id="A0A7C1NJL4"/>
<proteinExistence type="predicted"/>
<name>A0A7C1NJL4_UNCC3</name>